<reference evidence="2" key="1">
    <citation type="journal article" date="2023" name="Int. J. Syst. Evol. Microbiol.">
        <title>Mesoterricola silvestris gen. nov., sp. nov., Mesoterricola sediminis sp. nov., Geothrix oryzae sp. nov., Geothrix edaphica sp. nov., Geothrix rubra sp. nov., and Geothrix limicola sp. nov., six novel members of Acidobacteriota isolated from soils.</title>
        <authorList>
            <person name="Itoh H."/>
            <person name="Sugisawa Y."/>
            <person name="Mise K."/>
            <person name="Xu Z."/>
            <person name="Kuniyasu M."/>
            <person name="Ushijima N."/>
            <person name="Kawano K."/>
            <person name="Kobayashi E."/>
            <person name="Shiratori Y."/>
            <person name="Masuda Y."/>
            <person name="Senoo K."/>
        </authorList>
    </citation>
    <scope>NUCLEOTIDE SEQUENCE [LARGE SCALE GENOMIC DNA]</scope>
    <source>
        <strain evidence="2">W79</strain>
    </source>
</reference>
<dbReference type="InterPro" id="IPR009078">
    <property type="entry name" value="Ferritin-like_SF"/>
</dbReference>
<dbReference type="EMBL" id="AP027080">
    <property type="protein sequence ID" value="BDU74534.1"/>
    <property type="molecule type" value="Genomic_DNA"/>
</dbReference>
<sequence>MSEQGYGRALATINHRADLGTFHPDALPWPEHLDPSEIRFYARLCNYPPDGSEAARAYLAKELAQLADIERHVSICLGIIGGQAAGSTRLAGLPMMNAMLHFAAEEYQHSYMFYRYVALLLGVPLDLSDRTLEARLALFLGPESPETKLVALLASAYPGETVITIFEHRLHMLDPDRRHFLTQMIAAHGLDEARHIQFDHHVFNHLLPALADREMLDAQRICKALGRHNHALSEAYERETRSILPVEFIQDNFAAQVQRRFTLRLLEETLSGRPFRFADQALTEDERAALDQFAGVGAIHAGGGRPC</sequence>
<name>A0AA48GR12_9BACT</name>
<gene>
    <name evidence="1" type="ORF">METEAL_37080</name>
</gene>
<dbReference type="Proteomes" id="UP001238179">
    <property type="component" value="Chromosome"/>
</dbReference>
<dbReference type="AlphaFoldDB" id="A0AA48GR12"/>
<organism evidence="1 2">
    <name type="scientific">Mesoterricola silvestris</name>
    <dbReference type="NCBI Taxonomy" id="2927979"/>
    <lineage>
        <taxon>Bacteria</taxon>
        <taxon>Pseudomonadati</taxon>
        <taxon>Acidobacteriota</taxon>
        <taxon>Holophagae</taxon>
        <taxon>Holophagales</taxon>
        <taxon>Holophagaceae</taxon>
        <taxon>Mesoterricola</taxon>
    </lineage>
</organism>
<accession>A0AA48GR12</accession>
<keyword evidence="2" id="KW-1185">Reference proteome</keyword>
<dbReference type="SUPFAM" id="SSF47240">
    <property type="entry name" value="Ferritin-like"/>
    <property type="match status" value="1"/>
</dbReference>
<dbReference type="KEGG" id="msil:METEAL_37080"/>
<evidence type="ECO:0000313" key="1">
    <source>
        <dbReference type="EMBL" id="BDU74534.1"/>
    </source>
</evidence>
<dbReference type="InterPro" id="IPR012348">
    <property type="entry name" value="RNR-like"/>
</dbReference>
<dbReference type="Gene3D" id="1.10.620.20">
    <property type="entry name" value="Ribonucleotide Reductase, subunit A"/>
    <property type="match status" value="1"/>
</dbReference>
<protein>
    <recommendedName>
        <fullName evidence="3">p-aminobenzoate N-oxygenase AurF</fullName>
    </recommendedName>
</protein>
<dbReference type="InterPro" id="IPR025859">
    <property type="entry name" value="AurF/CmlI"/>
</dbReference>
<evidence type="ECO:0008006" key="3">
    <source>
        <dbReference type="Google" id="ProtNLM"/>
    </source>
</evidence>
<dbReference type="Pfam" id="PF11583">
    <property type="entry name" value="AurF"/>
    <property type="match status" value="1"/>
</dbReference>
<dbReference type="GO" id="GO:0016491">
    <property type="term" value="F:oxidoreductase activity"/>
    <property type="evidence" value="ECO:0007669"/>
    <property type="project" value="InterPro"/>
</dbReference>
<dbReference type="RefSeq" id="WP_316413210.1">
    <property type="nucleotide sequence ID" value="NZ_AP027080.1"/>
</dbReference>
<proteinExistence type="predicted"/>
<evidence type="ECO:0000313" key="2">
    <source>
        <dbReference type="Proteomes" id="UP001238179"/>
    </source>
</evidence>